<dbReference type="Gene3D" id="2.60.40.150">
    <property type="entry name" value="C2 domain"/>
    <property type="match status" value="1"/>
</dbReference>
<feature type="compositionally biased region" description="Polar residues" evidence="1">
    <location>
        <begin position="188"/>
        <end position="200"/>
    </location>
</feature>
<sequence>MGLTLLMAACSSPCPNVLTPDRIPAFFIPPNLTTSQGQRTWRSEGLEGPQAPAQLSKEPPARGGSSEPEKGRPGGRLQSAASMPQLSSPMNFAFLPESPHTRRRESLFHEGRPPHQFCSARCSSSPPARPLSQPVFPLDSDTASSTETSPHGSPLLTRSPYLPCQAYGHHRRKFLCRATHFSAGHRPSSLSAEETSSTDTSPSFPRREPEPQPPWPSATARGPVPHFPLELICCRERLTKEVTLTVSHGGRLRLSSEYLEAQGCLRVRLISAEAFYPPHCDPRHIHCCVSLQLRPGTGTGPRQRSAVVKRSRDPIFNEDFFFEGVSLQELSRRCLRLKVFNKGSGMRRDVVLGKCDVPLDSLLP</sequence>
<feature type="compositionally biased region" description="Polar residues" evidence="1">
    <location>
        <begin position="79"/>
        <end position="90"/>
    </location>
</feature>
<dbReference type="InterPro" id="IPR035892">
    <property type="entry name" value="C2_domain_sf"/>
</dbReference>
<dbReference type="InterPro" id="IPR043549">
    <property type="entry name" value="C2C4C/C2C4D"/>
</dbReference>
<dbReference type="SUPFAM" id="SSF49562">
    <property type="entry name" value="C2 domain (Calcium/lipid-binding domain, CaLB)"/>
    <property type="match status" value="1"/>
</dbReference>
<feature type="domain" description="C2" evidence="2">
    <location>
        <begin position="248"/>
        <end position="364"/>
    </location>
</feature>
<feature type="compositionally biased region" description="Polar residues" evidence="1">
    <location>
        <begin position="141"/>
        <end position="151"/>
    </location>
</feature>
<protein>
    <submittedName>
        <fullName evidence="3">C2 calcium dependent domain containing 4D</fullName>
    </submittedName>
</protein>
<evidence type="ECO:0000259" key="2">
    <source>
        <dbReference type="PROSITE" id="PS50004"/>
    </source>
</evidence>
<accession>A0A8D2J580</accession>
<feature type="region of interest" description="Disordered" evidence="1">
    <location>
        <begin position="185"/>
        <end position="222"/>
    </location>
</feature>
<dbReference type="OMA" id="PHCDPRH"/>
<reference evidence="3" key="1">
    <citation type="submission" date="2025-08" db="UniProtKB">
        <authorList>
            <consortium name="Ensembl"/>
        </authorList>
    </citation>
    <scope>IDENTIFICATION</scope>
</reference>
<evidence type="ECO:0000313" key="4">
    <source>
        <dbReference type="Proteomes" id="UP000694545"/>
    </source>
</evidence>
<evidence type="ECO:0000256" key="1">
    <source>
        <dbReference type="SAM" id="MobiDB-lite"/>
    </source>
</evidence>
<dbReference type="AlphaFoldDB" id="A0A8D2J580"/>
<dbReference type="SMART" id="SM00239">
    <property type="entry name" value="C2"/>
    <property type="match status" value="1"/>
</dbReference>
<name>A0A8D2J580_VARKO</name>
<organism evidence="3 4">
    <name type="scientific">Varanus komodoensis</name>
    <name type="common">Komodo dragon</name>
    <dbReference type="NCBI Taxonomy" id="61221"/>
    <lineage>
        <taxon>Eukaryota</taxon>
        <taxon>Metazoa</taxon>
        <taxon>Chordata</taxon>
        <taxon>Craniata</taxon>
        <taxon>Vertebrata</taxon>
        <taxon>Euteleostomi</taxon>
        <taxon>Lepidosauria</taxon>
        <taxon>Squamata</taxon>
        <taxon>Bifurcata</taxon>
        <taxon>Unidentata</taxon>
        <taxon>Episquamata</taxon>
        <taxon>Toxicofera</taxon>
        <taxon>Anguimorpha</taxon>
        <taxon>Paleoanguimorpha</taxon>
        <taxon>Varanoidea</taxon>
        <taxon>Varanidae</taxon>
        <taxon>Varanus</taxon>
    </lineage>
</organism>
<dbReference type="InterPro" id="IPR000008">
    <property type="entry name" value="C2_dom"/>
</dbReference>
<dbReference type="PANTHER" id="PTHR46291">
    <property type="entry name" value="C2 DOMAIN-CONTAINING PROTEIN"/>
    <property type="match status" value="1"/>
</dbReference>
<reference evidence="3" key="2">
    <citation type="submission" date="2025-09" db="UniProtKB">
        <authorList>
            <consortium name="Ensembl"/>
        </authorList>
    </citation>
    <scope>IDENTIFICATION</scope>
</reference>
<dbReference type="Proteomes" id="UP000694545">
    <property type="component" value="Unplaced"/>
</dbReference>
<proteinExistence type="predicted"/>
<keyword evidence="4" id="KW-1185">Reference proteome</keyword>
<evidence type="ECO:0000313" key="3">
    <source>
        <dbReference type="Ensembl" id="ENSVKKP00000009668.1"/>
    </source>
</evidence>
<dbReference type="Ensembl" id="ENSVKKT00000009909.1">
    <property type="protein sequence ID" value="ENSVKKP00000009668.1"/>
    <property type="gene ID" value="ENSVKKG00000006820.1"/>
</dbReference>
<dbReference type="Pfam" id="PF00168">
    <property type="entry name" value="C2"/>
    <property type="match status" value="1"/>
</dbReference>
<dbReference type="PROSITE" id="PS50004">
    <property type="entry name" value="C2"/>
    <property type="match status" value="1"/>
</dbReference>
<feature type="region of interest" description="Disordered" evidence="1">
    <location>
        <begin position="29"/>
        <end position="159"/>
    </location>
</feature>
<dbReference type="PANTHER" id="PTHR46291:SF1">
    <property type="entry name" value="C2 CALCIUM-DEPENDENT DOMAIN-CONTAINING PROTEIN 4D"/>
    <property type="match status" value="1"/>
</dbReference>
<feature type="compositionally biased region" description="Polar residues" evidence="1">
    <location>
        <begin position="31"/>
        <end position="40"/>
    </location>
</feature>
<feature type="compositionally biased region" description="Basic and acidic residues" evidence="1">
    <location>
        <begin position="104"/>
        <end position="113"/>
    </location>
</feature>